<evidence type="ECO:0000313" key="1">
    <source>
        <dbReference type="EMBL" id="GHA23138.1"/>
    </source>
</evidence>
<proteinExistence type="predicted"/>
<dbReference type="AlphaFoldDB" id="A0A918S5W1"/>
<keyword evidence="2" id="KW-1185">Reference proteome</keyword>
<dbReference type="Pfam" id="PF00300">
    <property type="entry name" value="His_Phos_1"/>
    <property type="match status" value="1"/>
</dbReference>
<organism evidence="1 2">
    <name type="scientific">Devosia pacifica</name>
    <dbReference type="NCBI Taxonomy" id="1335967"/>
    <lineage>
        <taxon>Bacteria</taxon>
        <taxon>Pseudomonadati</taxon>
        <taxon>Pseudomonadota</taxon>
        <taxon>Alphaproteobacteria</taxon>
        <taxon>Hyphomicrobiales</taxon>
        <taxon>Devosiaceae</taxon>
        <taxon>Devosia</taxon>
    </lineage>
</organism>
<sequence>MTGRAIYLTHPEVVIDPDMPVTLWPLSETGRQRAAHLAARLIDVPNPVIFSSSERKALDLAEIVSEALGAPIIADHAFGENDRTSTGFLPPVLFEATADRFFANPTESVEGWERAVDAQARIVAVVRAAVADLLENQTAIFCGHGGVGTLLKCHVARRVLSRQEDQAVLGHPRGGNAFAFDHALDTLLSDWQSFESFAAGRSLNEPTASLEPAR</sequence>
<reference evidence="1" key="2">
    <citation type="submission" date="2020-09" db="EMBL/GenBank/DDBJ databases">
        <authorList>
            <person name="Sun Q."/>
            <person name="Kim S."/>
        </authorList>
    </citation>
    <scope>NUCLEOTIDE SEQUENCE</scope>
    <source>
        <strain evidence="1">KCTC 32437</strain>
    </source>
</reference>
<dbReference type="InterPro" id="IPR029033">
    <property type="entry name" value="His_PPase_superfam"/>
</dbReference>
<dbReference type="RefSeq" id="WP_189425379.1">
    <property type="nucleotide sequence ID" value="NZ_BMZE01000002.1"/>
</dbReference>
<name>A0A918S5W1_9HYPH</name>
<dbReference type="EMBL" id="BMZE01000002">
    <property type="protein sequence ID" value="GHA23138.1"/>
    <property type="molecule type" value="Genomic_DNA"/>
</dbReference>
<reference evidence="1" key="1">
    <citation type="journal article" date="2014" name="Int. J. Syst. Evol. Microbiol.">
        <title>Complete genome sequence of Corynebacterium casei LMG S-19264T (=DSM 44701T), isolated from a smear-ripened cheese.</title>
        <authorList>
            <consortium name="US DOE Joint Genome Institute (JGI-PGF)"/>
            <person name="Walter F."/>
            <person name="Albersmeier A."/>
            <person name="Kalinowski J."/>
            <person name="Ruckert C."/>
        </authorList>
    </citation>
    <scope>NUCLEOTIDE SEQUENCE</scope>
    <source>
        <strain evidence="1">KCTC 32437</strain>
    </source>
</reference>
<dbReference type="Proteomes" id="UP000646579">
    <property type="component" value="Unassembled WGS sequence"/>
</dbReference>
<gene>
    <name evidence="1" type="ORF">GCM10007989_18270</name>
</gene>
<dbReference type="SUPFAM" id="SSF53254">
    <property type="entry name" value="Phosphoglycerate mutase-like"/>
    <property type="match status" value="1"/>
</dbReference>
<evidence type="ECO:0000313" key="2">
    <source>
        <dbReference type="Proteomes" id="UP000646579"/>
    </source>
</evidence>
<dbReference type="InterPro" id="IPR013078">
    <property type="entry name" value="His_Pase_superF_clade-1"/>
</dbReference>
<protein>
    <submittedName>
        <fullName evidence="1">Phosphoglycerate mutase</fullName>
    </submittedName>
</protein>
<accession>A0A918S5W1</accession>
<comment type="caution">
    <text evidence="1">The sequence shown here is derived from an EMBL/GenBank/DDBJ whole genome shotgun (WGS) entry which is preliminary data.</text>
</comment>
<dbReference type="Gene3D" id="3.40.50.1240">
    <property type="entry name" value="Phosphoglycerate mutase-like"/>
    <property type="match status" value="1"/>
</dbReference>